<keyword evidence="2" id="KW-1185">Reference proteome</keyword>
<organism evidence="1 2">
    <name type="scientific">Scleroderma citrinum Foug A</name>
    <dbReference type="NCBI Taxonomy" id="1036808"/>
    <lineage>
        <taxon>Eukaryota</taxon>
        <taxon>Fungi</taxon>
        <taxon>Dikarya</taxon>
        <taxon>Basidiomycota</taxon>
        <taxon>Agaricomycotina</taxon>
        <taxon>Agaricomycetes</taxon>
        <taxon>Agaricomycetidae</taxon>
        <taxon>Boletales</taxon>
        <taxon>Sclerodermatineae</taxon>
        <taxon>Sclerodermataceae</taxon>
        <taxon>Scleroderma</taxon>
    </lineage>
</organism>
<proteinExistence type="predicted"/>
<sequence length="174" mass="19231">MAKAADLTFAPLKLSKHLKLQLPAWFHMGAPPCTYHKSRDECLKGVHGISKVKNLVKLCKCLFQDNSEHAPWHNCKCTSCKSDRTKGCKDPHKCASAAEAIVIKLSLKFNLTTPTQKDGLTLTHQCHEKNARADVANGDELVFNPSVMTRTNLSECFRIFASQPTSTLPALCIP</sequence>
<evidence type="ECO:0000313" key="1">
    <source>
        <dbReference type="EMBL" id="KIM56058.1"/>
    </source>
</evidence>
<reference evidence="1 2" key="1">
    <citation type="submission" date="2014-04" db="EMBL/GenBank/DDBJ databases">
        <authorList>
            <consortium name="DOE Joint Genome Institute"/>
            <person name="Kuo A."/>
            <person name="Kohler A."/>
            <person name="Nagy L.G."/>
            <person name="Floudas D."/>
            <person name="Copeland A."/>
            <person name="Barry K.W."/>
            <person name="Cichocki N."/>
            <person name="Veneault-Fourrey C."/>
            <person name="LaButti K."/>
            <person name="Lindquist E.A."/>
            <person name="Lipzen A."/>
            <person name="Lundell T."/>
            <person name="Morin E."/>
            <person name="Murat C."/>
            <person name="Sun H."/>
            <person name="Tunlid A."/>
            <person name="Henrissat B."/>
            <person name="Grigoriev I.V."/>
            <person name="Hibbett D.S."/>
            <person name="Martin F."/>
            <person name="Nordberg H.P."/>
            <person name="Cantor M.N."/>
            <person name="Hua S.X."/>
        </authorList>
    </citation>
    <scope>NUCLEOTIDE SEQUENCE [LARGE SCALE GENOMIC DNA]</scope>
    <source>
        <strain evidence="1 2">Foug A</strain>
    </source>
</reference>
<protein>
    <submittedName>
        <fullName evidence="1">Uncharacterized protein</fullName>
    </submittedName>
</protein>
<accession>A0A0C2Z2H9</accession>
<dbReference type="HOGENOM" id="CLU_093362_1_0_1"/>
<dbReference type="AlphaFoldDB" id="A0A0C2Z2H9"/>
<evidence type="ECO:0000313" key="2">
    <source>
        <dbReference type="Proteomes" id="UP000053989"/>
    </source>
</evidence>
<dbReference type="EMBL" id="KN822124">
    <property type="protein sequence ID" value="KIM56058.1"/>
    <property type="molecule type" value="Genomic_DNA"/>
</dbReference>
<gene>
    <name evidence="1" type="ORF">SCLCIDRAFT_29957</name>
</gene>
<dbReference type="OrthoDB" id="2205812at2759"/>
<reference evidence="2" key="2">
    <citation type="submission" date="2015-01" db="EMBL/GenBank/DDBJ databases">
        <title>Evolutionary Origins and Diversification of the Mycorrhizal Mutualists.</title>
        <authorList>
            <consortium name="DOE Joint Genome Institute"/>
            <consortium name="Mycorrhizal Genomics Consortium"/>
            <person name="Kohler A."/>
            <person name="Kuo A."/>
            <person name="Nagy L.G."/>
            <person name="Floudas D."/>
            <person name="Copeland A."/>
            <person name="Barry K.W."/>
            <person name="Cichocki N."/>
            <person name="Veneault-Fourrey C."/>
            <person name="LaButti K."/>
            <person name="Lindquist E.A."/>
            <person name="Lipzen A."/>
            <person name="Lundell T."/>
            <person name="Morin E."/>
            <person name="Murat C."/>
            <person name="Riley R."/>
            <person name="Ohm R."/>
            <person name="Sun H."/>
            <person name="Tunlid A."/>
            <person name="Henrissat B."/>
            <person name="Grigoriev I.V."/>
            <person name="Hibbett D.S."/>
            <person name="Martin F."/>
        </authorList>
    </citation>
    <scope>NUCLEOTIDE SEQUENCE [LARGE SCALE GENOMIC DNA]</scope>
    <source>
        <strain evidence="2">Foug A</strain>
    </source>
</reference>
<dbReference type="Proteomes" id="UP000053989">
    <property type="component" value="Unassembled WGS sequence"/>
</dbReference>
<dbReference type="InParanoid" id="A0A0C2Z2H9"/>
<name>A0A0C2Z2H9_9AGAM</name>